<sequence length="70" mass="7872">MKTFLLVLNLWSCGQSRALWSAWRAVQQDARGRETADHKSTGFMIRLISDIYCVGRVGHHQFQSSCGTGT</sequence>
<dbReference type="RefSeq" id="WP_062493888.1">
    <property type="nucleotide sequence ID" value="NZ_LHZB01000087.1"/>
</dbReference>
<name>A0A149QZC6_9PROT</name>
<organism evidence="1 2">
    <name type="scientific">Gluconobacter potus</name>
    <dbReference type="NCBI Taxonomy" id="2724927"/>
    <lineage>
        <taxon>Bacteria</taxon>
        <taxon>Pseudomonadati</taxon>
        <taxon>Pseudomonadota</taxon>
        <taxon>Alphaproteobacteria</taxon>
        <taxon>Acetobacterales</taxon>
        <taxon>Acetobacteraceae</taxon>
        <taxon>Gluconobacter</taxon>
    </lineage>
</organism>
<accession>A0A149QZC6</accession>
<reference evidence="1 2" key="1">
    <citation type="submission" date="2015-06" db="EMBL/GenBank/DDBJ databases">
        <title>Improved classification and identification of acetic acid bacteria using matrix-assisted laser desorption/ionization time-of-flight mass spectrometry; Gluconobacter nephelii and Gluconobacter uchimurae are later heterotypic synonyms of Gluconobacter japonicus and Gluconobacter oxydans, respectively.</title>
        <authorList>
            <person name="Li L."/>
            <person name="Cleenwerck I."/>
            <person name="De Vuyst L."/>
            <person name="Vandamme P."/>
        </authorList>
    </citation>
    <scope>NUCLEOTIDE SEQUENCE [LARGE SCALE GENOMIC DNA]</scope>
    <source>
        <strain evidence="1 2">LMG 1764</strain>
    </source>
</reference>
<dbReference type="PATRIC" id="fig|442.7.peg.1718"/>
<dbReference type="Proteomes" id="UP000075573">
    <property type="component" value="Unassembled WGS sequence"/>
</dbReference>
<gene>
    <name evidence="1" type="ORF">AD929_02065</name>
</gene>
<proteinExistence type="predicted"/>
<evidence type="ECO:0000313" key="1">
    <source>
        <dbReference type="EMBL" id="KXV02676.1"/>
    </source>
</evidence>
<evidence type="ECO:0000313" key="2">
    <source>
        <dbReference type="Proteomes" id="UP000075573"/>
    </source>
</evidence>
<dbReference type="AlphaFoldDB" id="A0A149QZC6"/>
<dbReference type="EMBL" id="LHZB01000087">
    <property type="protein sequence ID" value="KXV02676.1"/>
    <property type="molecule type" value="Genomic_DNA"/>
</dbReference>
<comment type="caution">
    <text evidence="1">The sequence shown here is derived from an EMBL/GenBank/DDBJ whole genome shotgun (WGS) entry which is preliminary data.</text>
</comment>
<protein>
    <submittedName>
        <fullName evidence="1">Uncharacterized protein</fullName>
    </submittedName>
</protein>